<dbReference type="SUPFAM" id="SSF48239">
    <property type="entry name" value="Terpenoid cyclases/Protein prenyltransferases"/>
    <property type="match status" value="1"/>
</dbReference>
<organism evidence="2 3">
    <name type="scientific">Pelotomaculum isophthalicicum JI</name>
    <dbReference type="NCBI Taxonomy" id="947010"/>
    <lineage>
        <taxon>Bacteria</taxon>
        <taxon>Bacillati</taxon>
        <taxon>Bacillota</taxon>
        <taxon>Clostridia</taxon>
        <taxon>Eubacteriales</taxon>
        <taxon>Desulfotomaculaceae</taxon>
        <taxon>Pelotomaculum</taxon>
    </lineage>
</organism>
<protein>
    <submittedName>
        <fullName evidence="2">D-glucuronyl C5-epimerase family protein</fullName>
    </submittedName>
</protein>
<dbReference type="RefSeq" id="WP_277443110.1">
    <property type="nucleotide sequence ID" value="NZ_JAKOAV010000007.1"/>
</dbReference>
<dbReference type="GO" id="GO:0047464">
    <property type="term" value="F:heparosan-N-sulfate-glucuronate 5-epimerase activity"/>
    <property type="evidence" value="ECO:0007669"/>
    <property type="project" value="InterPro"/>
</dbReference>
<proteinExistence type="predicted"/>
<evidence type="ECO:0000313" key="2">
    <source>
        <dbReference type="EMBL" id="MDF9407860.1"/>
    </source>
</evidence>
<gene>
    <name evidence="2" type="ORF">L7E55_05715</name>
</gene>
<dbReference type="AlphaFoldDB" id="A0A9X4H180"/>
<feature type="domain" description="D-glucuronyl C5-epimerase C-terminal" evidence="1">
    <location>
        <begin position="131"/>
        <end position="273"/>
    </location>
</feature>
<evidence type="ECO:0000259" key="1">
    <source>
        <dbReference type="Pfam" id="PF06662"/>
    </source>
</evidence>
<accession>A0A9X4H180</accession>
<dbReference type="Proteomes" id="UP001154312">
    <property type="component" value="Unassembled WGS sequence"/>
</dbReference>
<dbReference type="PANTHER" id="PTHR13174:SF3">
    <property type="entry name" value="D-GLUCURONYL C5-EPIMERASE"/>
    <property type="match status" value="1"/>
</dbReference>
<keyword evidence="3" id="KW-1185">Reference proteome</keyword>
<dbReference type="Pfam" id="PF06662">
    <property type="entry name" value="C5-epim_C"/>
    <property type="match status" value="1"/>
</dbReference>
<reference evidence="2" key="1">
    <citation type="submission" date="2022-02" db="EMBL/GenBank/DDBJ databases">
        <authorList>
            <person name="Leng L."/>
        </authorList>
    </citation>
    <scope>NUCLEOTIDE SEQUENCE</scope>
    <source>
        <strain evidence="2">JI</strain>
    </source>
</reference>
<dbReference type="InterPro" id="IPR008930">
    <property type="entry name" value="Terpenoid_cyclase/PrenylTrfase"/>
</dbReference>
<sequence length="318" mass="36283">MSLQNTGLMLMRWLSIVSGRSYYHQEQPLGKFYQPGGVLGYFNDLTAKIKWRGPVSKGGFPLNRTANGSLVIIPTTIAQKALGHYDSWLLGGDRRNLDDFMMLAGWLREHQDAEGGWPIWPLLGMSGISHYSAMVQGEAVSVAVRAYLHDPEHAWIRVAENAARLMLKPVMEGGTARYTPEGLVLEEYPSKNPNTILNGWCFALYGLYDLKLTKTCLSFDIEKALNDTLRALSIYLPRYDAGYWSYYDTLSSLSSPFYHKLHIAQLLAIEKTFPEFEAAARFYRVKFERQWSWSINRFRAVVKKGMQKICHPPECIIR</sequence>
<name>A0A9X4H180_9FIRM</name>
<dbReference type="GO" id="GO:0015012">
    <property type="term" value="P:heparan sulfate proteoglycan biosynthetic process"/>
    <property type="evidence" value="ECO:0007669"/>
    <property type="project" value="InterPro"/>
</dbReference>
<dbReference type="InterPro" id="IPR010598">
    <property type="entry name" value="C5-epim_C"/>
</dbReference>
<dbReference type="EMBL" id="JAKOAV010000007">
    <property type="protein sequence ID" value="MDF9407860.1"/>
    <property type="molecule type" value="Genomic_DNA"/>
</dbReference>
<evidence type="ECO:0000313" key="3">
    <source>
        <dbReference type="Proteomes" id="UP001154312"/>
    </source>
</evidence>
<comment type="caution">
    <text evidence="2">The sequence shown here is derived from an EMBL/GenBank/DDBJ whole genome shotgun (WGS) entry which is preliminary data.</text>
</comment>
<dbReference type="InterPro" id="IPR039721">
    <property type="entry name" value="C5-epimerase"/>
</dbReference>
<dbReference type="PANTHER" id="PTHR13174">
    <property type="entry name" value="D-GLUCURONYL C5-EPIMERASE"/>
    <property type="match status" value="1"/>
</dbReference>